<evidence type="ECO:0000313" key="1">
    <source>
        <dbReference type="EMBL" id="GGB71291.1"/>
    </source>
</evidence>
<dbReference type="EMBL" id="BMKF01000002">
    <property type="protein sequence ID" value="GGB71291.1"/>
    <property type="molecule type" value="Genomic_DNA"/>
</dbReference>
<organism evidence="1 2">
    <name type="scientific">Henriciella pelagia</name>
    <dbReference type="NCBI Taxonomy" id="1977912"/>
    <lineage>
        <taxon>Bacteria</taxon>
        <taxon>Pseudomonadati</taxon>
        <taxon>Pseudomonadota</taxon>
        <taxon>Alphaproteobacteria</taxon>
        <taxon>Hyphomonadales</taxon>
        <taxon>Hyphomonadaceae</taxon>
        <taxon>Henriciella</taxon>
    </lineage>
</organism>
<name>A0ABQ1JN56_9PROT</name>
<evidence type="ECO:0000313" key="2">
    <source>
        <dbReference type="Proteomes" id="UP000628854"/>
    </source>
</evidence>
<protein>
    <recommendedName>
        <fullName evidence="3">Transposase</fullName>
    </recommendedName>
</protein>
<gene>
    <name evidence="1" type="ORF">GCM10011503_19950</name>
</gene>
<accession>A0ABQ1JN56</accession>
<dbReference type="Proteomes" id="UP000628854">
    <property type="component" value="Unassembled WGS sequence"/>
</dbReference>
<sequence>MTCSEKPLQINSFLSCVLNGRRSNPSNRTPPRPILVRMPELSGFLRASFELIADWLLATGDKGRLHLDPEEMTRSLAQKISSALRKAEILLRRLIWALAAEWALTDMPERAPDKRPRDRAPKPYRWRFAVFPNRPYNARAIDMLNARGRTGPRPPVRIGLILDRWRTLSGLAKDPTAAARRLARRFRQMKRANAIIPLACPVPGLNRLPGELGLLASFSLHETNTAMRKLILDSS</sequence>
<keyword evidence="2" id="KW-1185">Reference proteome</keyword>
<reference evidence="2" key="1">
    <citation type="journal article" date="2019" name="Int. J. Syst. Evol. Microbiol.">
        <title>The Global Catalogue of Microorganisms (GCM) 10K type strain sequencing project: providing services to taxonomists for standard genome sequencing and annotation.</title>
        <authorList>
            <consortium name="The Broad Institute Genomics Platform"/>
            <consortium name="The Broad Institute Genome Sequencing Center for Infectious Disease"/>
            <person name="Wu L."/>
            <person name="Ma J."/>
        </authorList>
    </citation>
    <scope>NUCLEOTIDE SEQUENCE [LARGE SCALE GENOMIC DNA]</scope>
    <source>
        <strain evidence="2">CGMCC 1.15928</strain>
    </source>
</reference>
<evidence type="ECO:0008006" key="3">
    <source>
        <dbReference type="Google" id="ProtNLM"/>
    </source>
</evidence>
<comment type="caution">
    <text evidence="1">The sequence shown here is derived from an EMBL/GenBank/DDBJ whole genome shotgun (WGS) entry which is preliminary data.</text>
</comment>
<proteinExistence type="predicted"/>